<dbReference type="InterPro" id="IPR000782">
    <property type="entry name" value="FAS1_domain"/>
</dbReference>
<dbReference type="GO" id="GO:0050839">
    <property type="term" value="F:cell adhesion molecule binding"/>
    <property type="evidence" value="ECO:0007669"/>
    <property type="project" value="TreeGrafter"/>
</dbReference>
<dbReference type="SMART" id="SM00554">
    <property type="entry name" value="FAS1"/>
    <property type="match status" value="2"/>
</dbReference>
<dbReference type="PROSITE" id="PS50213">
    <property type="entry name" value="FAS1"/>
    <property type="match status" value="2"/>
</dbReference>
<dbReference type="PANTHER" id="PTHR10900">
    <property type="entry name" value="PERIOSTIN-RELATED"/>
    <property type="match status" value="1"/>
</dbReference>
<reference evidence="4" key="1">
    <citation type="submission" date="2017-01" db="EMBL/GenBank/DDBJ databases">
        <title>Comparative genomics of anhydrobiosis in the tardigrade Hypsibius dujardini.</title>
        <authorList>
            <person name="Yoshida Y."/>
            <person name="Koutsovoulos G."/>
            <person name="Laetsch D."/>
            <person name="Stevens L."/>
            <person name="Kumar S."/>
            <person name="Horikawa D."/>
            <person name="Ishino K."/>
            <person name="Komine S."/>
            <person name="Tomita M."/>
            <person name="Blaxter M."/>
            <person name="Arakawa K."/>
        </authorList>
    </citation>
    <scope>NUCLEOTIDE SEQUENCE [LARGE SCALE GENOMIC DNA]</scope>
    <source>
        <strain evidence="4">Z151</strain>
    </source>
</reference>
<organism evidence="3 4">
    <name type="scientific">Hypsibius exemplaris</name>
    <name type="common">Freshwater tardigrade</name>
    <dbReference type="NCBI Taxonomy" id="2072580"/>
    <lineage>
        <taxon>Eukaryota</taxon>
        <taxon>Metazoa</taxon>
        <taxon>Ecdysozoa</taxon>
        <taxon>Tardigrada</taxon>
        <taxon>Eutardigrada</taxon>
        <taxon>Parachela</taxon>
        <taxon>Hypsibioidea</taxon>
        <taxon>Hypsibiidae</taxon>
        <taxon>Hypsibius</taxon>
    </lineage>
</organism>
<dbReference type="GO" id="GO:0030198">
    <property type="term" value="P:extracellular matrix organization"/>
    <property type="evidence" value="ECO:0007669"/>
    <property type="project" value="TreeGrafter"/>
</dbReference>
<dbReference type="AlphaFoldDB" id="A0A9X6NAG9"/>
<dbReference type="InterPro" id="IPR036378">
    <property type="entry name" value="FAS1_dom_sf"/>
</dbReference>
<keyword evidence="4" id="KW-1185">Reference proteome</keyword>
<feature type="chain" id="PRO_5040777852" description="FAS1 domain-containing protein" evidence="1">
    <location>
        <begin position="23"/>
        <end position="326"/>
    </location>
</feature>
<feature type="signal peptide" evidence="1">
    <location>
        <begin position="1"/>
        <end position="22"/>
    </location>
</feature>
<dbReference type="Proteomes" id="UP000192578">
    <property type="component" value="Unassembled WGS sequence"/>
</dbReference>
<dbReference type="PANTHER" id="PTHR10900:SF120">
    <property type="entry name" value="MUCIN-5AC-RELATED"/>
    <property type="match status" value="1"/>
</dbReference>
<comment type="caution">
    <text evidence="3">The sequence shown here is derived from an EMBL/GenBank/DDBJ whole genome shotgun (WGS) entry which is preliminary data.</text>
</comment>
<evidence type="ECO:0000259" key="2">
    <source>
        <dbReference type="PROSITE" id="PS50213"/>
    </source>
</evidence>
<feature type="domain" description="FAS1" evidence="2">
    <location>
        <begin position="179"/>
        <end position="313"/>
    </location>
</feature>
<dbReference type="OrthoDB" id="286301at2759"/>
<dbReference type="EMBL" id="MTYJ01000192">
    <property type="protein sequence ID" value="OWA50425.1"/>
    <property type="molecule type" value="Genomic_DNA"/>
</dbReference>
<dbReference type="SUPFAM" id="SSF82153">
    <property type="entry name" value="FAS1 domain"/>
    <property type="match status" value="2"/>
</dbReference>
<dbReference type="GO" id="GO:0007155">
    <property type="term" value="P:cell adhesion"/>
    <property type="evidence" value="ECO:0007669"/>
    <property type="project" value="TreeGrafter"/>
</dbReference>
<evidence type="ECO:0000313" key="3">
    <source>
        <dbReference type="EMBL" id="OWA50425.1"/>
    </source>
</evidence>
<gene>
    <name evidence="3" type="ORF">BV898_14942</name>
</gene>
<dbReference type="Pfam" id="PF02469">
    <property type="entry name" value="Fasciclin"/>
    <property type="match status" value="2"/>
</dbReference>
<dbReference type="InterPro" id="IPR050904">
    <property type="entry name" value="Adhesion/Biosynth-related"/>
</dbReference>
<proteinExistence type="predicted"/>
<keyword evidence="1" id="KW-0732">Signal</keyword>
<name>A0A9X6NAG9_HYPEX</name>
<protein>
    <recommendedName>
        <fullName evidence="2">FAS1 domain-containing protein</fullName>
    </recommendedName>
</protein>
<feature type="domain" description="FAS1" evidence="2">
    <location>
        <begin position="33"/>
        <end position="171"/>
    </location>
</feature>
<accession>A0A9X6NAG9</accession>
<dbReference type="GO" id="GO:0031012">
    <property type="term" value="C:extracellular matrix"/>
    <property type="evidence" value="ECO:0007669"/>
    <property type="project" value="TreeGrafter"/>
</dbReference>
<dbReference type="Gene3D" id="2.30.180.10">
    <property type="entry name" value="FAS1 domain"/>
    <property type="match status" value="2"/>
</dbReference>
<evidence type="ECO:0000313" key="4">
    <source>
        <dbReference type="Proteomes" id="UP000192578"/>
    </source>
</evidence>
<evidence type="ECO:0000256" key="1">
    <source>
        <dbReference type="SAM" id="SignalP"/>
    </source>
</evidence>
<dbReference type="GO" id="GO:0005615">
    <property type="term" value="C:extracellular space"/>
    <property type="evidence" value="ECO:0007669"/>
    <property type="project" value="TreeGrafter"/>
</dbReference>
<sequence>MSLEILLSVLVVITTGSSVVNGLDANAATKEGRGQLLNIIDLADRLGIFSFLLALDETNLTQTIRYADDITVFIPSNKAFLDLPESTREYWRANPQEYKKQMQYHIVQGLFPTELLVDELLLTTLDEPLLARFNIYNHTKMSDIATYQGSVVSSGNFSAANGIIHLIDQIVDRNRIQSISTINFLESNGTSFSKLSQVIEAARDSKPVKEALSRNNTLFAPNDDAFSKLPGGYFDKLIKDRLHCEALVLAHITQFGTYFTNGIIDGEIIPITGWKYNTTVSKNPEGIRFGNSNALKVNLATTNGVVHEIDTLLISPPEVELGVSQN</sequence>